<organism evidence="2 3">
    <name type="scientific">Coprinopsis cinerea (strain Okayama-7 / 130 / ATCC MYA-4618 / FGSC 9003)</name>
    <name type="common">Inky cap fungus</name>
    <name type="synonym">Hormographiella aspergillata</name>
    <dbReference type="NCBI Taxonomy" id="240176"/>
    <lineage>
        <taxon>Eukaryota</taxon>
        <taxon>Fungi</taxon>
        <taxon>Dikarya</taxon>
        <taxon>Basidiomycota</taxon>
        <taxon>Agaricomycotina</taxon>
        <taxon>Agaricomycetes</taxon>
        <taxon>Agaricomycetidae</taxon>
        <taxon>Agaricales</taxon>
        <taxon>Agaricineae</taxon>
        <taxon>Psathyrellaceae</taxon>
        <taxon>Coprinopsis</taxon>
    </lineage>
</organism>
<keyword evidence="3" id="KW-1185">Reference proteome</keyword>
<dbReference type="OrthoDB" id="432234at2759"/>
<reference evidence="2 3" key="1">
    <citation type="journal article" date="2010" name="Proc. Natl. Acad. Sci. U.S.A.">
        <title>Insights into evolution of multicellular fungi from the assembled chromosomes of the mushroom Coprinopsis cinerea (Coprinus cinereus).</title>
        <authorList>
            <person name="Stajich J.E."/>
            <person name="Wilke S.K."/>
            <person name="Ahren D."/>
            <person name="Au C.H."/>
            <person name="Birren B.W."/>
            <person name="Borodovsky M."/>
            <person name="Burns C."/>
            <person name="Canback B."/>
            <person name="Casselton L.A."/>
            <person name="Cheng C.K."/>
            <person name="Deng J."/>
            <person name="Dietrich F.S."/>
            <person name="Fargo D.C."/>
            <person name="Farman M.L."/>
            <person name="Gathman A.C."/>
            <person name="Goldberg J."/>
            <person name="Guigo R."/>
            <person name="Hoegger P.J."/>
            <person name="Hooker J.B."/>
            <person name="Huggins A."/>
            <person name="James T.Y."/>
            <person name="Kamada T."/>
            <person name="Kilaru S."/>
            <person name="Kodira C."/>
            <person name="Kues U."/>
            <person name="Kupfer D."/>
            <person name="Kwan H.S."/>
            <person name="Lomsadze A."/>
            <person name="Li W."/>
            <person name="Lilly W.W."/>
            <person name="Ma L.J."/>
            <person name="Mackey A.J."/>
            <person name="Manning G."/>
            <person name="Martin F."/>
            <person name="Muraguchi H."/>
            <person name="Natvig D.O."/>
            <person name="Palmerini H."/>
            <person name="Ramesh M.A."/>
            <person name="Rehmeyer C.J."/>
            <person name="Roe B.A."/>
            <person name="Shenoy N."/>
            <person name="Stanke M."/>
            <person name="Ter-Hovhannisyan V."/>
            <person name="Tunlid A."/>
            <person name="Velagapudi R."/>
            <person name="Vision T.J."/>
            <person name="Zeng Q."/>
            <person name="Zolan M.E."/>
            <person name="Pukkila P.J."/>
        </authorList>
    </citation>
    <scope>NUCLEOTIDE SEQUENCE [LARGE SCALE GENOMIC DNA]</scope>
    <source>
        <strain evidence="3">Okayama-7 / 130 / ATCC MYA-4618 / FGSC 9003</strain>
    </source>
</reference>
<dbReference type="GeneID" id="6011838"/>
<sequence length="178" mass="19830">MKGNVIVAPLDVIELNAVLPPPPEVIRDSLCVIFTGSDQVPSKETIEKYHPVLVRKSRVKTLLEFLLNWNPHYKQVDGFKGYSSEYLNGLFGGETDQGLPQAVEVTYLKANVEMENATSGYTQDTIHDSDVDTSDELSSLLMENVGYTISDNTPVAYEEMKRRTVERCLAGKAFINIS</sequence>
<dbReference type="VEuPathDB" id="FungiDB:CC1G_10237"/>
<dbReference type="InterPro" id="IPR046700">
    <property type="entry name" value="DUF6570"/>
</dbReference>
<dbReference type="InParanoid" id="A8NPD1"/>
<dbReference type="KEGG" id="cci:CC1G_10237"/>
<accession>A8NPD1</accession>
<evidence type="ECO:0000313" key="2">
    <source>
        <dbReference type="EMBL" id="EAU86515.2"/>
    </source>
</evidence>
<dbReference type="Proteomes" id="UP000001861">
    <property type="component" value="Unassembled WGS sequence"/>
</dbReference>
<comment type="caution">
    <text evidence="2">The sequence shown here is derived from an EMBL/GenBank/DDBJ whole genome shotgun (WGS) entry which is preliminary data.</text>
</comment>
<dbReference type="HOGENOM" id="CLU_129403_0_0_1"/>
<feature type="domain" description="DUF6570" evidence="1">
    <location>
        <begin position="1"/>
        <end position="76"/>
    </location>
</feature>
<protein>
    <recommendedName>
        <fullName evidence="1">DUF6570 domain-containing protein</fullName>
    </recommendedName>
</protein>
<proteinExistence type="predicted"/>
<evidence type="ECO:0000313" key="3">
    <source>
        <dbReference type="Proteomes" id="UP000001861"/>
    </source>
</evidence>
<gene>
    <name evidence="2" type="ORF">CC1G_10237</name>
</gene>
<dbReference type="Pfam" id="PF20209">
    <property type="entry name" value="DUF6570"/>
    <property type="match status" value="1"/>
</dbReference>
<evidence type="ECO:0000259" key="1">
    <source>
        <dbReference type="Pfam" id="PF20209"/>
    </source>
</evidence>
<name>A8NPD1_COPC7</name>
<dbReference type="AlphaFoldDB" id="A8NPD1"/>
<dbReference type="EMBL" id="AACS02000012">
    <property type="protein sequence ID" value="EAU86515.2"/>
    <property type="molecule type" value="Genomic_DNA"/>
</dbReference>
<dbReference type="OMA" id="VEIMIRF"/>
<dbReference type="RefSeq" id="XP_001835310.2">
    <property type="nucleotide sequence ID" value="XM_001835258.2"/>
</dbReference>